<name>A0A0E9QLC2_ANGAN</name>
<reference evidence="1" key="2">
    <citation type="journal article" date="2015" name="Fish Shellfish Immunol.">
        <title>Early steps in the European eel (Anguilla anguilla)-Vibrio vulnificus interaction in the gills: Role of the RtxA13 toxin.</title>
        <authorList>
            <person name="Callol A."/>
            <person name="Pajuelo D."/>
            <person name="Ebbesson L."/>
            <person name="Teles M."/>
            <person name="MacKenzie S."/>
            <person name="Amaro C."/>
        </authorList>
    </citation>
    <scope>NUCLEOTIDE SEQUENCE</scope>
</reference>
<proteinExistence type="predicted"/>
<reference evidence="1" key="1">
    <citation type="submission" date="2014-11" db="EMBL/GenBank/DDBJ databases">
        <authorList>
            <person name="Amaro Gonzalez C."/>
        </authorList>
    </citation>
    <scope>NUCLEOTIDE SEQUENCE</scope>
</reference>
<accession>A0A0E9QLC2</accession>
<sequence length="45" mass="4957">MNTHSGTTASTACLFVDRRLALTVRRAEPNRSHAYYTGKHTPGLP</sequence>
<dbReference type="AlphaFoldDB" id="A0A0E9QLC2"/>
<dbReference type="EMBL" id="GBXM01091340">
    <property type="protein sequence ID" value="JAH17237.1"/>
    <property type="molecule type" value="Transcribed_RNA"/>
</dbReference>
<organism evidence="1">
    <name type="scientific">Anguilla anguilla</name>
    <name type="common">European freshwater eel</name>
    <name type="synonym">Muraena anguilla</name>
    <dbReference type="NCBI Taxonomy" id="7936"/>
    <lineage>
        <taxon>Eukaryota</taxon>
        <taxon>Metazoa</taxon>
        <taxon>Chordata</taxon>
        <taxon>Craniata</taxon>
        <taxon>Vertebrata</taxon>
        <taxon>Euteleostomi</taxon>
        <taxon>Actinopterygii</taxon>
        <taxon>Neopterygii</taxon>
        <taxon>Teleostei</taxon>
        <taxon>Anguilliformes</taxon>
        <taxon>Anguillidae</taxon>
        <taxon>Anguilla</taxon>
    </lineage>
</organism>
<evidence type="ECO:0000313" key="1">
    <source>
        <dbReference type="EMBL" id="JAH17237.1"/>
    </source>
</evidence>
<protein>
    <submittedName>
        <fullName evidence="1">Uncharacterized protein</fullName>
    </submittedName>
</protein>